<feature type="transmembrane region" description="Helical" evidence="2">
    <location>
        <begin position="215"/>
        <end position="236"/>
    </location>
</feature>
<name>A0A812QYT0_9DINO</name>
<proteinExistence type="predicted"/>
<feature type="compositionally biased region" description="Polar residues" evidence="1">
    <location>
        <begin position="511"/>
        <end position="524"/>
    </location>
</feature>
<organism evidence="3 4">
    <name type="scientific">Symbiodinium natans</name>
    <dbReference type="NCBI Taxonomy" id="878477"/>
    <lineage>
        <taxon>Eukaryota</taxon>
        <taxon>Sar</taxon>
        <taxon>Alveolata</taxon>
        <taxon>Dinophyceae</taxon>
        <taxon>Suessiales</taxon>
        <taxon>Symbiodiniaceae</taxon>
        <taxon>Symbiodinium</taxon>
    </lineage>
</organism>
<feature type="transmembrane region" description="Helical" evidence="2">
    <location>
        <begin position="243"/>
        <end position="261"/>
    </location>
</feature>
<dbReference type="Proteomes" id="UP000604046">
    <property type="component" value="Unassembled WGS sequence"/>
</dbReference>
<dbReference type="OrthoDB" id="429027at2759"/>
<feature type="transmembrane region" description="Helical" evidence="2">
    <location>
        <begin position="390"/>
        <end position="408"/>
    </location>
</feature>
<evidence type="ECO:0000256" key="2">
    <source>
        <dbReference type="SAM" id="Phobius"/>
    </source>
</evidence>
<feature type="transmembrane region" description="Helical" evidence="2">
    <location>
        <begin position="121"/>
        <end position="140"/>
    </location>
</feature>
<feature type="transmembrane region" description="Helical" evidence="2">
    <location>
        <begin position="420"/>
        <end position="442"/>
    </location>
</feature>
<dbReference type="EMBL" id="CAJNDS010002284">
    <property type="protein sequence ID" value="CAE7410463.1"/>
    <property type="molecule type" value="Genomic_DNA"/>
</dbReference>
<evidence type="ECO:0000313" key="3">
    <source>
        <dbReference type="EMBL" id="CAE7410463.1"/>
    </source>
</evidence>
<gene>
    <name evidence="3" type="ORF">SNAT2548_LOCUS22324</name>
</gene>
<accession>A0A812QYT0</accession>
<keyword evidence="2" id="KW-1133">Transmembrane helix</keyword>
<evidence type="ECO:0000256" key="1">
    <source>
        <dbReference type="SAM" id="MobiDB-lite"/>
    </source>
</evidence>
<feature type="transmembrane region" description="Helical" evidence="2">
    <location>
        <begin position="78"/>
        <end position="101"/>
    </location>
</feature>
<sequence length="524" mass="58773">MEDAEMEDFITQHAASLQPVSPDIIRAVPAHQALCRFARPLRGGPPDHRASYQTSRISTFWSHSWHGNPWLKALTALWLYNSLPAAVVSTAGALVAAGLYFLEILPGLDYWEKGYEYPRSLWASGVGIVLYGTTLFLWPARQPIFLDILCIDQHDSARKTAGILSMGAFLKCSESMLVLWDRTYTHRLWCIFELSAYLHSRPDGAKHNLVVRPVLLGPCYLLLTLALTSITVAVGSIPEENKAVLWSTQAVILAVAFYPSVASYRQYFRALEGLHCELETFTLQGTECECCRLDHVRNGERLACDRQVVLRCLTSWFGSAAHFEELVRSEVLQTLMHELSTEFFRYKRCIAPLIPVAWSYLDTASAEARKHWGVGRHLYTEVTKELVRGAAWWLCVVPSLLLVFLRLAHCLRAKPSKPCCDLLINALILLCVVAMFLAAVQLEFACMLAHSAIVPVDSDWRGMHTAMMFFAALSLPAAALLFRCCGVRPVFPRFDPRKNCHTFEEAPADRSQATQGKAGTRIQL</sequence>
<keyword evidence="2" id="KW-0472">Membrane</keyword>
<evidence type="ECO:0000313" key="4">
    <source>
        <dbReference type="Proteomes" id="UP000604046"/>
    </source>
</evidence>
<dbReference type="AlphaFoldDB" id="A0A812QYT0"/>
<reference evidence="3" key="1">
    <citation type="submission" date="2021-02" db="EMBL/GenBank/DDBJ databases">
        <authorList>
            <person name="Dougan E. K."/>
            <person name="Rhodes N."/>
            <person name="Thang M."/>
            <person name="Chan C."/>
        </authorList>
    </citation>
    <scope>NUCLEOTIDE SEQUENCE</scope>
</reference>
<feature type="transmembrane region" description="Helical" evidence="2">
    <location>
        <begin position="462"/>
        <end position="482"/>
    </location>
</feature>
<protein>
    <submittedName>
        <fullName evidence="3">Uncharacterized protein</fullName>
    </submittedName>
</protein>
<keyword evidence="4" id="KW-1185">Reference proteome</keyword>
<comment type="caution">
    <text evidence="3">The sequence shown here is derived from an EMBL/GenBank/DDBJ whole genome shotgun (WGS) entry which is preliminary data.</text>
</comment>
<feature type="region of interest" description="Disordered" evidence="1">
    <location>
        <begin position="505"/>
        <end position="524"/>
    </location>
</feature>
<keyword evidence="2" id="KW-0812">Transmembrane</keyword>
<feature type="transmembrane region" description="Helical" evidence="2">
    <location>
        <begin position="161"/>
        <end position="180"/>
    </location>
</feature>